<feature type="domain" description="ABC3 transporter permease C-terminal" evidence="7">
    <location>
        <begin position="668"/>
        <end position="776"/>
    </location>
</feature>
<feature type="transmembrane region" description="Helical" evidence="6">
    <location>
        <begin position="373"/>
        <end position="395"/>
    </location>
</feature>
<feature type="transmembrane region" description="Helical" evidence="6">
    <location>
        <begin position="667"/>
        <end position="688"/>
    </location>
</feature>
<evidence type="ECO:0000256" key="6">
    <source>
        <dbReference type="SAM" id="Phobius"/>
    </source>
</evidence>
<reference evidence="10" key="1">
    <citation type="submission" date="2018-11" db="EMBL/GenBank/DDBJ databases">
        <title>Chitinophaga lutea sp.nov., isolate from arsenic contaminated soil.</title>
        <authorList>
            <person name="Zong Y."/>
        </authorList>
    </citation>
    <scope>NUCLEOTIDE SEQUENCE [LARGE SCALE GENOMIC DNA]</scope>
    <source>
        <strain evidence="10">YLT18</strain>
    </source>
</reference>
<feature type="transmembrane region" description="Helical" evidence="6">
    <location>
        <begin position="753"/>
        <end position="773"/>
    </location>
</feature>
<feature type="transmembrane region" description="Helical" evidence="6">
    <location>
        <begin position="716"/>
        <end position="733"/>
    </location>
</feature>
<comment type="caution">
    <text evidence="9">The sequence shown here is derived from an EMBL/GenBank/DDBJ whole genome shotgun (WGS) entry which is preliminary data.</text>
</comment>
<evidence type="ECO:0000256" key="4">
    <source>
        <dbReference type="ARBA" id="ARBA00022989"/>
    </source>
</evidence>
<dbReference type="GO" id="GO:0022857">
    <property type="term" value="F:transmembrane transporter activity"/>
    <property type="evidence" value="ECO:0007669"/>
    <property type="project" value="TreeGrafter"/>
</dbReference>
<protein>
    <submittedName>
        <fullName evidence="9">ABC transporter permease</fullName>
    </submittedName>
</protein>
<name>A0A3N4MB61_9BACT</name>
<keyword evidence="5 6" id="KW-0472">Membrane</keyword>
<feature type="domain" description="ABC3 transporter permease C-terminal" evidence="7">
    <location>
        <begin position="284"/>
        <end position="397"/>
    </location>
</feature>
<keyword evidence="2" id="KW-1003">Cell membrane</keyword>
<evidence type="ECO:0000256" key="5">
    <source>
        <dbReference type="ARBA" id="ARBA00023136"/>
    </source>
</evidence>
<dbReference type="PANTHER" id="PTHR30572:SF18">
    <property type="entry name" value="ABC-TYPE MACROLIDE FAMILY EXPORT SYSTEM PERMEASE COMPONENT 2"/>
    <property type="match status" value="1"/>
</dbReference>
<organism evidence="9 10">
    <name type="scientific">Chitinophaga barathri</name>
    <dbReference type="NCBI Taxonomy" id="1647451"/>
    <lineage>
        <taxon>Bacteria</taxon>
        <taxon>Pseudomonadati</taxon>
        <taxon>Bacteroidota</taxon>
        <taxon>Chitinophagia</taxon>
        <taxon>Chitinophagales</taxon>
        <taxon>Chitinophagaceae</taxon>
        <taxon>Chitinophaga</taxon>
    </lineage>
</organism>
<feature type="domain" description="MacB-like periplasmic core" evidence="8">
    <location>
        <begin position="428"/>
        <end position="589"/>
    </location>
</feature>
<dbReference type="EMBL" id="RMBX01000006">
    <property type="protein sequence ID" value="RPD41042.1"/>
    <property type="molecule type" value="Genomic_DNA"/>
</dbReference>
<dbReference type="GO" id="GO:0005886">
    <property type="term" value="C:plasma membrane"/>
    <property type="evidence" value="ECO:0007669"/>
    <property type="project" value="UniProtKB-SubCell"/>
</dbReference>
<dbReference type="PANTHER" id="PTHR30572">
    <property type="entry name" value="MEMBRANE COMPONENT OF TRANSPORTER-RELATED"/>
    <property type="match status" value="1"/>
</dbReference>
<evidence type="ECO:0000259" key="7">
    <source>
        <dbReference type="Pfam" id="PF02687"/>
    </source>
</evidence>
<sequence length="787" mass="87131">MLKNHLKLIWRSLKKDRQSYFLNLIGLSTGLACTFFIYLWVTDEWQVDKFNEKDSQVFLVKENRIKAGGIWTASSTSGPMAAAMKAELPEVLFAVSERDAGSMVVSIGENAVRANGKYSGKDLFKIFSYDLIEGSRDHAMDDKNSIVLSEPLALKLFGSTSGIIGKTVTLQQKDLYTVSGVYKTPPANATEQFDFVLQIDQLFATQEGIKRWSNTGCQTRVLLKEGTDIDAFNRKLSGFVTAQTNGETKHRTPFVKKYSEEYLHGNYENGVVSGGRIAYLKMFIIIGIFILLIACINFMNLSTAKASRRMKEIGIKKVAGASRSSLVIQYLGESVLLSCIALAIALLMVALLLPSFNTLTGKQLALTFDLKPAVIFLMIALFTGLLAGSYPALYLSGFKPVAVLKGRLSGPIGELWVRKGLVVFQFTISAVMVVSVMVVYKQIKFVQNKNLGYQRENVITFWREGKLSSDAHLEAFIGQVKNVPGVENATFIAHNMAGHNSGTSGIKWPGRDPDDRTEFENVAVSYGMLETMKFELKEGRAFSKDFASDSNAIIFNEAAIRYIGFKEPIGKTVELWGETRQIVGVVKDFHFESLHEEVKPLFFRLNPGATYVAAVKLKAGKEKETIAALGQLYSRFNPGFSFNYKFLDEGYRHMYAAENRISILSRYFAGLAILISCLGLFGLTAYTAQRRQKEIGVRKVVGASTGNVVMLLSRDFLKLVVLAILIAFPLAWWATSQWLEGFAYHITPGTGTFLIAGGAMLLITCITISYQAVKAALANPVISLRLE</sequence>
<dbReference type="InterPro" id="IPR050250">
    <property type="entry name" value="Macrolide_Exporter_MacB"/>
</dbReference>
<proteinExistence type="predicted"/>
<evidence type="ECO:0000313" key="9">
    <source>
        <dbReference type="EMBL" id="RPD41042.1"/>
    </source>
</evidence>
<gene>
    <name evidence="9" type="ORF">EG028_12660</name>
</gene>
<accession>A0A3N4MB61</accession>
<evidence type="ECO:0000256" key="3">
    <source>
        <dbReference type="ARBA" id="ARBA00022692"/>
    </source>
</evidence>
<dbReference type="OrthoDB" id="5933722at2"/>
<keyword evidence="3 6" id="KW-0812">Transmembrane</keyword>
<evidence type="ECO:0000259" key="8">
    <source>
        <dbReference type="Pfam" id="PF12704"/>
    </source>
</evidence>
<comment type="subcellular location">
    <subcellularLocation>
        <location evidence="1">Cell membrane</location>
        <topology evidence="1">Multi-pass membrane protein</topology>
    </subcellularLocation>
</comment>
<evidence type="ECO:0000256" key="2">
    <source>
        <dbReference type="ARBA" id="ARBA00022475"/>
    </source>
</evidence>
<keyword evidence="10" id="KW-1185">Reference proteome</keyword>
<feature type="transmembrane region" description="Helical" evidence="6">
    <location>
        <begin position="278"/>
        <end position="301"/>
    </location>
</feature>
<feature type="transmembrane region" description="Helical" evidence="6">
    <location>
        <begin position="20"/>
        <end position="41"/>
    </location>
</feature>
<feature type="domain" description="MacB-like periplasmic core" evidence="8">
    <location>
        <begin position="21"/>
        <end position="236"/>
    </location>
</feature>
<dbReference type="InterPro" id="IPR025857">
    <property type="entry name" value="MacB_PCD"/>
</dbReference>
<dbReference type="Pfam" id="PF12704">
    <property type="entry name" value="MacB_PCD"/>
    <property type="match status" value="2"/>
</dbReference>
<keyword evidence="4 6" id="KW-1133">Transmembrane helix</keyword>
<dbReference type="RefSeq" id="WP_120517016.1">
    <property type="nucleotide sequence ID" value="NZ_QXZY01000007.1"/>
</dbReference>
<dbReference type="Proteomes" id="UP000279089">
    <property type="component" value="Unassembled WGS sequence"/>
</dbReference>
<dbReference type="InterPro" id="IPR003838">
    <property type="entry name" value="ABC3_permease_C"/>
</dbReference>
<dbReference type="PROSITE" id="PS51257">
    <property type="entry name" value="PROKAR_LIPOPROTEIN"/>
    <property type="match status" value="1"/>
</dbReference>
<evidence type="ECO:0000256" key="1">
    <source>
        <dbReference type="ARBA" id="ARBA00004651"/>
    </source>
</evidence>
<evidence type="ECO:0000313" key="10">
    <source>
        <dbReference type="Proteomes" id="UP000279089"/>
    </source>
</evidence>
<feature type="transmembrane region" description="Helical" evidence="6">
    <location>
        <begin position="416"/>
        <end position="440"/>
    </location>
</feature>
<dbReference type="AlphaFoldDB" id="A0A3N4MB61"/>
<dbReference type="Pfam" id="PF02687">
    <property type="entry name" value="FtsX"/>
    <property type="match status" value="2"/>
</dbReference>
<feature type="transmembrane region" description="Helical" evidence="6">
    <location>
        <begin position="330"/>
        <end position="353"/>
    </location>
</feature>